<feature type="domain" description="Pyruvate/ketoisovalerate oxidoreductase catalytic" evidence="4">
    <location>
        <begin position="10"/>
        <end position="171"/>
    </location>
</feature>
<evidence type="ECO:0000313" key="9">
    <source>
        <dbReference type="Proteomes" id="UP000590964"/>
    </source>
</evidence>
<comment type="catalytic activity">
    <reaction evidence="3">
        <text>2 oxidized [2Fe-2S]-[ferredoxin] + pyruvate + CoA = 2 reduced [2Fe-2S]-[ferredoxin] + acetyl-CoA + CO2 + H(+)</text>
        <dbReference type="Rhea" id="RHEA:12765"/>
        <dbReference type="Rhea" id="RHEA-COMP:10000"/>
        <dbReference type="Rhea" id="RHEA-COMP:10001"/>
        <dbReference type="ChEBI" id="CHEBI:15361"/>
        <dbReference type="ChEBI" id="CHEBI:15378"/>
        <dbReference type="ChEBI" id="CHEBI:16526"/>
        <dbReference type="ChEBI" id="CHEBI:33737"/>
        <dbReference type="ChEBI" id="CHEBI:33738"/>
        <dbReference type="ChEBI" id="CHEBI:57287"/>
        <dbReference type="ChEBI" id="CHEBI:57288"/>
        <dbReference type="EC" id="1.2.7.1"/>
    </reaction>
</comment>
<dbReference type="EMBL" id="DUFJ01000009">
    <property type="protein sequence ID" value="HIH32695.1"/>
    <property type="molecule type" value="Genomic_DNA"/>
</dbReference>
<dbReference type="Proteomes" id="UP000680185">
    <property type="component" value="Unassembled WGS sequence"/>
</dbReference>
<proteinExistence type="predicted"/>
<reference evidence="8 9" key="1">
    <citation type="journal article" date="2020" name="bioRxiv">
        <title>A rank-normalized archaeal taxonomy based on genome phylogeny resolves widespread incomplete and uneven classifications.</title>
        <authorList>
            <person name="Rinke C."/>
            <person name="Chuvochina M."/>
            <person name="Mussig A.J."/>
            <person name="Chaumeil P.-A."/>
            <person name="Waite D.W."/>
            <person name="Whitman W.B."/>
            <person name="Parks D.H."/>
            <person name="Hugenholtz P."/>
        </authorList>
    </citation>
    <scope>NUCLEOTIDE SEQUENCE [LARGE SCALE GENOMIC DNA]</scope>
</reference>
<protein>
    <recommendedName>
        <fullName evidence="1">pyruvate synthase</fullName>
        <ecNumber evidence="1">1.2.7.1</ecNumber>
    </recommendedName>
</protein>
<evidence type="ECO:0000256" key="2">
    <source>
        <dbReference type="ARBA" id="ARBA00023002"/>
    </source>
</evidence>
<evidence type="ECO:0000256" key="1">
    <source>
        <dbReference type="ARBA" id="ARBA00012822"/>
    </source>
</evidence>
<dbReference type="NCBIfam" id="TIGR02175">
    <property type="entry name" value="PorC_KorC"/>
    <property type="match status" value="1"/>
</dbReference>
<dbReference type="EMBL" id="DUFW01000025">
    <property type="protein sequence ID" value="HIH21374.1"/>
    <property type="molecule type" value="Genomic_DNA"/>
</dbReference>
<dbReference type="Proteomes" id="UP000527315">
    <property type="component" value="Unassembled WGS sequence"/>
</dbReference>
<evidence type="ECO:0000256" key="3">
    <source>
        <dbReference type="ARBA" id="ARBA00049357"/>
    </source>
</evidence>
<accession>A0A7J4KW50</accession>
<evidence type="ECO:0000313" key="5">
    <source>
        <dbReference type="EMBL" id="HIH21374.1"/>
    </source>
</evidence>
<reference evidence="7" key="2">
    <citation type="submission" date="2021-03" db="EMBL/GenBank/DDBJ databases">
        <authorList>
            <person name="Jaffe A."/>
        </authorList>
    </citation>
    <scope>NUCLEOTIDE SEQUENCE</scope>
    <source>
        <strain evidence="7">RIFCSPLOWO2_01_FULL_43_13</strain>
    </source>
</reference>
<dbReference type="PANTHER" id="PTHR43366">
    <property type="entry name" value="PYRUVATE SYNTHASE SUBUNIT PORC"/>
    <property type="match status" value="1"/>
</dbReference>
<keyword evidence="6" id="KW-0670">Pyruvate</keyword>
<dbReference type="Pfam" id="PF01558">
    <property type="entry name" value="POR"/>
    <property type="match status" value="1"/>
</dbReference>
<dbReference type="SUPFAM" id="SSF53323">
    <property type="entry name" value="Pyruvate-ferredoxin oxidoreductase, PFOR, domain III"/>
    <property type="match status" value="1"/>
</dbReference>
<dbReference type="AlphaFoldDB" id="A0A7J4KW50"/>
<dbReference type="InterPro" id="IPR002869">
    <property type="entry name" value="Pyrv_flavodox_OxRed_cen"/>
</dbReference>
<dbReference type="GO" id="GO:0019164">
    <property type="term" value="F:pyruvate synthase activity"/>
    <property type="evidence" value="ECO:0007669"/>
    <property type="project" value="UniProtKB-EC"/>
</dbReference>
<name>A0A7J4KW50_9ARCH</name>
<organism evidence="6 8">
    <name type="scientific">Candidatus Iainarchaeum sp</name>
    <dbReference type="NCBI Taxonomy" id="3101447"/>
    <lineage>
        <taxon>Archaea</taxon>
        <taxon>Candidatus Iainarchaeota</taxon>
        <taxon>Candidatus Iainarchaeia</taxon>
        <taxon>Candidatus Iainarchaeales</taxon>
        <taxon>Candidatus Iainarchaeaceae</taxon>
        <taxon>Candidatus Iainarchaeum</taxon>
    </lineage>
</organism>
<dbReference type="Gene3D" id="3.40.920.10">
    <property type="entry name" value="Pyruvate-ferredoxin oxidoreductase, PFOR, domain III"/>
    <property type="match status" value="1"/>
</dbReference>
<evidence type="ECO:0000313" key="7">
    <source>
        <dbReference type="EMBL" id="MBS3057867.1"/>
    </source>
</evidence>
<sequence length="174" mass="19013">MLEFRIHGRGGQGVQKSAQILGRAAFLQGFDTQDFSIYGAERQGAPLTSFVRLEKGCVATRGYVFSPDFIVILDDSIPREKTLAGKKESTIVLVNSQEKENGKNFYSIDATGIALQETGKAIANVAMLGALAKKLPGVITLESLEKALRVELGKYKEEVLQKNVNAARKCFEMV</sequence>
<evidence type="ECO:0000259" key="4">
    <source>
        <dbReference type="Pfam" id="PF01558"/>
    </source>
</evidence>
<evidence type="ECO:0000313" key="6">
    <source>
        <dbReference type="EMBL" id="HIH32695.1"/>
    </source>
</evidence>
<evidence type="ECO:0000313" key="8">
    <source>
        <dbReference type="Proteomes" id="UP000527315"/>
    </source>
</evidence>
<dbReference type="InterPro" id="IPR019752">
    <property type="entry name" value="Pyrv/ketoisovalerate_OxRed_cat"/>
</dbReference>
<dbReference type="PANTHER" id="PTHR43366:SF1">
    <property type="entry name" value="PYRUVATE SYNTHASE SUBUNIT PORC"/>
    <property type="match status" value="1"/>
</dbReference>
<dbReference type="InterPro" id="IPR011894">
    <property type="entry name" value="PorC_KorC"/>
</dbReference>
<keyword evidence="2" id="KW-0560">Oxidoreductase</keyword>
<gene>
    <name evidence="5" type="ORF">HA222_01770</name>
    <name evidence="6" type="ORF">HA227_00425</name>
    <name evidence="7" type="ORF">J4478_00520</name>
</gene>
<dbReference type="EC" id="1.2.7.1" evidence="1"/>
<dbReference type="InterPro" id="IPR051626">
    <property type="entry name" value="Oxidoreductase_gamma_subunit"/>
</dbReference>
<dbReference type="Proteomes" id="UP000590964">
    <property type="component" value="Unassembled WGS sequence"/>
</dbReference>
<dbReference type="EMBL" id="JAGVWB010000004">
    <property type="protein sequence ID" value="MBS3057867.1"/>
    <property type="molecule type" value="Genomic_DNA"/>
</dbReference>
<comment type="caution">
    <text evidence="6">The sequence shown here is derived from an EMBL/GenBank/DDBJ whole genome shotgun (WGS) entry which is preliminary data.</text>
</comment>
<reference evidence="7" key="3">
    <citation type="submission" date="2021-05" db="EMBL/GenBank/DDBJ databases">
        <title>Protein family content uncovers lineage relationships and bacterial pathway maintenance mechanisms in DPANN archaea.</title>
        <authorList>
            <person name="Castelle C.J."/>
            <person name="Meheust R."/>
            <person name="Jaffe A.L."/>
            <person name="Seitz K."/>
            <person name="Gong X."/>
            <person name="Baker B.J."/>
            <person name="Banfield J.F."/>
        </authorList>
    </citation>
    <scope>NUCLEOTIDE SEQUENCE</scope>
    <source>
        <strain evidence="7">RIFCSPLOWO2_01_FULL_43_13</strain>
    </source>
</reference>